<evidence type="ECO:0008006" key="3">
    <source>
        <dbReference type="Google" id="ProtNLM"/>
    </source>
</evidence>
<organism evidence="1 2">
    <name type="scientific">Suillus subaureus</name>
    <dbReference type="NCBI Taxonomy" id="48587"/>
    <lineage>
        <taxon>Eukaryota</taxon>
        <taxon>Fungi</taxon>
        <taxon>Dikarya</taxon>
        <taxon>Basidiomycota</taxon>
        <taxon>Agaricomycotina</taxon>
        <taxon>Agaricomycetes</taxon>
        <taxon>Agaricomycetidae</taxon>
        <taxon>Boletales</taxon>
        <taxon>Suillineae</taxon>
        <taxon>Suillaceae</taxon>
        <taxon>Suillus</taxon>
    </lineage>
</organism>
<evidence type="ECO:0000313" key="2">
    <source>
        <dbReference type="Proteomes" id="UP000807769"/>
    </source>
</evidence>
<dbReference type="AlphaFoldDB" id="A0A9P7JBW1"/>
<reference evidence="1" key="1">
    <citation type="journal article" date="2020" name="New Phytol.">
        <title>Comparative genomics reveals dynamic genome evolution in host specialist ectomycorrhizal fungi.</title>
        <authorList>
            <person name="Lofgren L.A."/>
            <person name="Nguyen N.H."/>
            <person name="Vilgalys R."/>
            <person name="Ruytinx J."/>
            <person name="Liao H.L."/>
            <person name="Branco S."/>
            <person name="Kuo A."/>
            <person name="LaButti K."/>
            <person name="Lipzen A."/>
            <person name="Andreopoulos W."/>
            <person name="Pangilinan J."/>
            <person name="Riley R."/>
            <person name="Hundley H."/>
            <person name="Na H."/>
            <person name="Barry K."/>
            <person name="Grigoriev I.V."/>
            <person name="Stajich J.E."/>
            <person name="Kennedy P.G."/>
        </authorList>
    </citation>
    <scope>NUCLEOTIDE SEQUENCE</scope>
    <source>
        <strain evidence="1">MN1</strain>
    </source>
</reference>
<comment type="caution">
    <text evidence="1">The sequence shown here is derived from an EMBL/GenBank/DDBJ whole genome shotgun (WGS) entry which is preliminary data.</text>
</comment>
<sequence>MWYKHVLEAFFFEPLYEVVCCGDGHFQCVIYSLGPYIVEQLMLSYVVKHWCPKCIAVHTDLDSGGIYCHCEHTDFLIDELHMDILWDEYGLIGNLPFTNDFPQADIHELLSFDLLHQLIKGAFKDHLVDWVTKYLKAVHGTKWSEEIMSDIDCRVAAVASFSGLQQFPQGHDFKQWTGNDSKVLMKVFLLVIGGHVPQDMVHTFCALLEFCYLVWCNIITRDTLNKIQDALYCFHHYCKIFDHIKVVKEPWQWSSRHNALDQMLVTNQCLDKPIASCMDFDVALAALSKSVNLNPDDAHNPEDIPATSLPWHPGKLHVFNSAAVMFYTPSDPNAEGMRGLKVVRVICFFSFNHNWDMYPCTLIHWFEKISDDPDENTGMWMVTPSFHKDGSKNIVVIHIEMFFFHAAHLIPIYGSKYIPHTLKFYHSLDTFHSFYVNKYADYHAFKIVF</sequence>
<dbReference type="GeneID" id="64632494"/>
<gene>
    <name evidence="1" type="ORF">BJ212DRAFT_1448010</name>
</gene>
<dbReference type="Pfam" id="PF18759">
    <property type="entry name" value="Plavaka"/>
    <property type="match status" value="1"/>
</dbReference>
<protein>
    <recommendedName>
        <fullName evidence="3">CxC2-like cysteine cluster KDZ transposase-associated domain-containing protein</fullName>
    </recommendedName>
</protein>
<proteinExistence type="predicted"/>
<dbReference type="InterPro" id="IPR041078">
    <property type="entry name" value="Plavaka"/>
</dbReference>
<name>A0A9P7JBW1_9AGAM</name>
<keyword evidence="2" id="KW-1185">Reference proteome</keyword>
<dbReference type="Proteomes" id="UP000807769">
    <property type="component" value="Unassembled WGS sequence"/>
</dbReference>
<dbReference type="OrthoDB" id="3199698at2759"/>
<dbReference type="EMBL" id="JABBWG010000024">
    <property type="protein sequence ID" value="KAG1813371.1"/>
    <property type="molecule type" value="Genomic_DNA"/>
</dbReference>
<dbReference type="RefSeq" id="XP_041191245.1">
    <property type="nucleotide sequence ID" value="XM_041338478.1"/>
</dbReference>
<evidence type="ECO:0000313" key="1">
    <source>
        <dbReference type="EMBL" id="KAG1813371.1"/>
    </source>
</evidence>
<accession>A0A9P7JBW1</accession>